<keyword evidence="2" id="KW-1185">Reference proteome</keyword>
<reference evidence="2" key="1">
    <citation type="journal article" date="2024" name="Proc. Natl. Acad. Sci. U.S.A.">
        <title>Extraordinary preservation of gene collinearity over three hundred million years revealed in homosporous lycophytes.</title>
        <authorList>
            <person name="Li C."/>
            <person name="Wickell D."/>
            <person name="Kuo L.Y."/>
            <person name="Chen X."/>
            <person name="Nie B."/>
            <person name="Liao X."/>
            <person name="Peng D."/>
            <person name="Ji J."/>
            <person name="Jenkins J."/>
            <person name="Williams M."/>
            <person name="Shu S."/>
            <person name="Plott C."/>
            <person name="Barry K."/>
            <person name="Rajasekar S."/>
            <person name="Grimwood J."/>
            <person name="Han X."/>
            <person name="Sun S."/>
            <person name="Hou Z."/>
            <person name="He W."/>
            <person name="Dai G."/>
            <person name="Sun C."/>
            <person name="Schmutz J."/>
            <person name="Leebens-Mack J.H."/>
            <person name="Li F.W."/>
            <person name="Wang L."/>
        </authorList>
    </citation>
    <scope>NUCLEOTIDE SEQUENCE [LARGE SCALE GENOMIC DNA]</scope>
    <source>
        <strain evidence="2">cv. PW_Plant_1</strain>
    </source>
</reference>
<evidence type="ECO:0000313" key="1">
    <source>
        <dbReference type="EMBL" id="KAJ7542198.1"/>
    </source>
</evidence>
<name>A0ACC2CJT6_DIPCM</name>
<accession>A0ACC2CJT6</accession>
<dbReference type="Proteomes" id="UP001162992">
    <property type="component" value="Chromosome 10"/>
</dbReference>
<organism evidence="1 2">
    <name type="scientific">Diphasiastrum complanatum</name>
    <name type="common">Issler's clubmoss</name>
    <name type="synonym">Lycopodium complanatum</name>
    <dbReference type="NCBI Taxonomy" id="34168"/>
    <lineage>
        <taxon>Eukaryota</taxon>
        <taxon>Viridiplantae</taxon>
        <taxon>Streptophyta</taxon>
        <taxon>Embryophyta</taxon>
        <taxon>Tracheophyta</taxon>
        <taxon>Lycopodiopsida</taxon>
        <taxon>Lycopodiales</taxon>
        <taxon>Lycopodiaceae</taxon>
        <taxon>Lycopodioideae</taxon>
        <taxon>Diphasiastrum</taxon>
    </lineage>
</organism>
<sequence length="592" mass="67742">MSFTKICQAPISRRFLRELCIGLAGLLALVFTRSFIVHISVSSNPHEFRPVRQSLRTNSYAHAKNANIDPAPALRNGARLCEKVTSKTDNEIKLTRTVDEVWKGKDKSILVRLRSISEKPTGDERSGTEVLQGHSTQRDIKENKQTENDKYNNAGDGEMSRHEEAKQLSQMSGATMETLARDHASEQPIETIDAEVESGRSAELILFKAKAMQFSKTTFEDENQVVTQSDQLSKFREKEYAPICNTAQSRSSPHSEEENLDFVELHRISRAHKARDRRERLKRNWKKIRVMQTDHETKRFPHRLKDFFESGRCSARFFMTWFSPASTFGPRERICLESIFKFHPFACVVIISQSLDTERGDCILKPFIDAGHHLMAAAPDLPSIFENTSAEIWFRRLKEGKIDPGGISLSQNLSNLLRLVILYKFGGIYVDTDVIALRDFSTLSNSIGAQSADAFGHWSRLNNAVLIFDKSHPILLQLIRSFTSNFNGGRWGHNGPYLVSSVFERIEGQNSSFNLTVLPPRAFYPATWQQIGRWFHSPKHETERHWKAAKLQELQLESYAVHLWNKQTRMLLVERDSILDDLFQCCCAFCNE</sequence>
<evidence type="ECO:0000313" key="2">
    <source>
        <dbReference type="Proteomes" id="UP001162992"/>
    </source>
</evidence>
<comment type="caution">
    <text evidence="1">The sequence shown here is derived from an EMBL/GenBank/DDBJ whole genome shotgun (WGS) entry which is preliminary data.</text>
</comment>
<gene>
    <name evidence="1" type="ORF">O6H91_10G094100</name>
</gene>
<protein>
    <submittedName>
        <fullName evidence="1">Uncharacterized protein</fullName>
    </submittedName>
</protein>
<proteinExistence type="predicted"/>
<dbReference type="EMBL" id="CM055101">
    <property type="protein sequence ID" value="KAJ7542198.1"/>
    <property type="molecule type" value="Genomic_DNA"/>
</dbReference>